<dbReference type="PANTHER" id="PTHR31569">
    <property type="entry name" value="SWIM-TYPE DOMAIN-CONTAINING PROTEIN"/>
    <property type="match status" value="1"/>
</dbReference>
<dbReference type="EMBL" id="DF142886">
    <property type="protein sequence ID" value="GAA48388.1"/>
    <property type="molecule type" value="Genomic_DNA"/>
</dbReference>
<keyword evidence="3" id="KW-1185">Reference proteome</keyword>
<organism evidence="2 3">
    <name type="scientific">Clonorchis sinensis</name>
    <name type="common">Chinese liver fluke</name>
    <dbReference type="NCBI Taxonomy" id="79923"/>
    <lineage>
        <taxon>Eukaryota</taxon>
        <taxon>Metazoa</taxon>
        <taxon>Spiralia</taxon>
        <taxon>Lophotrochozoa</taxon>
        <taxon>Platyhelminthes</taxon>
        <taxon>Trematoda</taxon>
        <taxon>Digenea</taxon>
        <taxon>Opisthorchiida</taxon>
        <taxon>Opisthorchiata</taxon>
        <taxon>Opisthorchiidae</taxon>
        <taxon>Clonorchis</taxon>
    </lineage>
</organism>
<evidence type="ECO:0000259" key="1">
    <source>
        <dbReference type="Pfam" id="PF21056"/>
    </source>
</evidence>
<feature type="domain" description="ZSWIM1/3 RNaseH-like" evidence="1">
    <location>
        <begin position="151"/>
        <end position="255"/>
    </location>
</feature>
<protein>
    <recommendedName>
        <fullName evidence="1">ZSWIM1/3 RNaseH-like domain-containing protein</fullName>
    </recommendedName>
</protein>
<dbReference type="InterPro" id="IPR052579">
    <property type="entry name" value="Zinc_finger_SWIM"/>
</dbReference>
<sequence>MWYLCVHPVIEAPTLFCVTNGCTTNAAGDLQGQRNVEESEEASKLSVFANKKNSTRTTDCPVRLCLRRQRNHLAVTAYFLEHNHKLSKFLYDRLPVNRRLTEDELSTCRALLKYGTPSCEVRQFVADEFDDMPSVLAKLRETGRVLVWQSEEGHYNHICFSRWQQIALFRRFPDVVNVDGTHATNRFGYKLYTFLITGGMGTGRPVMYAFVESEQFAPMRRLFGLFKEMMGEQYPVRTFVMDKLAAQMRVARVVFGCDVMLCYFHIRKAIRKHTTPYSRFLLIVLHTHRFRQDLQLLRRTDARFVSYLTARWLYITRKWAVHAQSGMVHFGNVTDNRLENANGRLKDRVHHADTLEHAIQKTRCTFVTPHELLTLDLSNQFGRLFSRALFDRFALPRVVHGRMSLKSDGFVKAMDILHKEFGRPHDIAQSFIDSILVGGPIAAEDTDALRKLVREMHSCEIALTQMGYTADLNCSTNLKRIVMRLPRHLQREWAKVADNILYEQKEPSFRQLNQFLERNLSAATNVYGQLASGAYRVSSRGVDDINRRSKLPRPHVNAVASKALSCPVCTAHHSLCDCVAFQAKSPEEKLQALRERKLCFNCLNLTTEQTNAEPQITATCQDVVTPSPITARGQLREATHFVHC</sequence>
<gene>
    <name evidence="2" type="ORF">CLF_101544</name>
</gene>
<accession>G7Y602</accession>
<name>G7Y602_CLOSI</name>
<dbReference type="Proteomes" id="UP000008909">
    <property type="component" value="Unassembled WGS sequence"/>
</dbReference>
<evidence type="ECO:0000313" key="2">
    <source>
        <dbReference type="EMBL" id="GAA48388.1"/>
    </source>
</evidence>
<dbReference type="PANTHER" id="PTHR31569:SF4">
    <property type="entry name" value="SWIM-TYPE DOMAIN-CONTAINING PROTEIN"/>
    <property type="match status" value="1"/>
</dbReference>
<reference evidence="2" key="1">
    <citation type="journal article" date="2011" name="Genome Biol.">
        <title>The draft genome of the carcinogenic human liver fluke Clonorchis sinensis.</title>
        <authorList>
            <person name="Wang X."/>
            <person name="Chen W."/>
            <person name="Huang Y."/>
            <person name="Sun J."/>
            <person name="Men J."/>
            <person name="Liu H."/>
            <person name="Luo F."/>
            <person name="Guo L."/>
            <person name="Lv X."/>
            <person name="Deng C."/>
            <person name="Zhou C."/>
            <person name="Fan Y."/>
            <person name="Li X."/>
            <person name="Huang L."/>
            <person name="Hu Y."/>
            <person name="Liang C."/>
            <person name="Hu X."/>
            <person name="Xu J."/>
            <person name="Yu X."/>
        </authorList>
    </citation>
    <scope>NUCLEOTIDE SEQUENCE [LARGE SCALE GENOMIC DNA]</scope>
    <source>
        <strain evidence="2">Henan</strain>
    </source>
</reference>
<proteinExistence type="predicted"/>
<evidence type="ECO:0000313" key="3">
    <source>
        <dbReference type="Proteomes" id="UP000008909"/>
    </source>
</evidence>
<dbReference type="InterPro" id="IPR048324">
    <property type="entry name" value="ZSWIM1-3_RNaseH-like"/>
</dbReference>
<dbReference type="AlphaFoldDB" id="G7Y602"/>
<reference key="2">
    <citation type="submission" date="2011-10" db="EMBL/GenBank/DDBJ databases">
        <title>The genome and transcriptome sequence of Clonorchis sinensis provide insights into the carcinogenic liver fluke.</title>
        <authorList>
            <person name="Wang X."/>
            <person name="Huang Y."/>
            <person name="Chen W."/>
            <person name="Liu H."/>
            <person name="Guo L."/>
            <person name="Chen Y."/>
            <person name="Luo F."/>
            <person name="Zhou W."/>
            <person name="Sun J."/>
            <person name="Mao Q."/>
            <person name="Liang P."/>
            <person name="Zhou C."/>
            <person name="Tian Y."/>
            <person name="Men J."/>
            <person name="Lv X."/>
            <person name="Huang L."/>
            <person name="Zhou J."/>
            <person name="Hu Y."/>
            <person name="Li R."/>
            <person name="Zhang F."/>
            <person name="Lei H."/>
            <person name="Li X."/>
            <person name="Hu X."/>
            <person name="Liang C."/>
            <person name="Xu J."/>
            <person name="Wu Z."/>
            <person name="Yu X."/>
        </authorList>
    </citation>
    <scope>NUCLEOTIDE SEQUENCE</scope>
    <source>
        <strain>Henan</strain>
    </source>
</reference>
<dbReference type="Pfam" id="PF21056">
    <property type="entry name" value="ZSWIM1-3_RNaseH-like"/>
    <property type="match status" value="1"/>
</dbReference>